<sequence length="98" mass="11085">MKLFQRRKENFTCGHCGFQVTGTGYTNHCPKCLFSKHVDVNPGDRSEICQGLMKPIGVEQKSGEYIIIHKCRNCKAIKKNKSAPEDNFDLILELTQAP</sequence>
<evidence type="ECO:0000259" key="1">
    <source>
        <dbReference type="Pfam" id="PF12647"/>
    </source>
</evidence>
<evidence type="ECO:0000313" key="2">
    <source>
        <dbReference type="EMBL" id="OGE90148.1"/>
    </source>
</evidence>
<dbReference type="InterPro" id="IPR024439">
    <property type="entry name" value="RNHCP"/>
</dbReference>
<dbReference type="EMBL" id="MFEY01000007">
    <property type="protein sequence ID" value="OGE90148.1"/>
    <property type="molecule type" value="Genomic_DNA"/>
</dbReference>
<accession>A0A1F5PJM7</accession>
<organism evidence="2 3">
    <name type="scientific">Candidatus Doudnabacteria bacterium RIFCSPHIGHO2_12_FULL_48_16</name>
    <dbReference type="NCBI Taxonomy" id="1817838"/>
    <lineage>
        <taxon>Bacteria</taxon>
        <taxon>Candidatus Doudnaibacteriota</taxon>
    </lineage>
</organism>
<comment type="caution">
    <text evidence="2">The sequence shown here is derived from an EMBL/GenBank/DDBJ whole genome shotgun (WGS) entry which is preliminary data.</text>
</comment>
<name>A0A1F5PJM7_9BACT</name>
<dbReference type="Pfam" id="PF12647">
    <property type="entry name" value="RNHCP"/>
    <property type="match status" value="1"/>
</dbReference>
<feature type="domain" description="RNHCP" evidence="1">
    <location>
        <begin position="9"/>
        <end position="90"/>
    </location>
</feature>
<dbReference type="AlphaFoldDB" id="A0A1F5PJM7"/>
<protein>
    <recommendedName>
        <fullName evidence="1">RNHCP domain-containing protein</fullName>
    </recommendedName>
</protein>
<reference evidence="2 3" key="1">
    <citation type="journal article" date="2016" name="Nat. Commun.">
        <title>Thousands of microbial genomes shed light on interconnected biogeochemical processes in an aquifer system.</title>
        <authorList>
            <person name="Anantharaman K."/>
            <person name="Brown C.T."/>
            <person name="Hug L.A."/>
            <person name="Sharon I."/>
            <person name="Castelle C.J."/>
            <person name="Probst A.J."/>
            <person name="Thomas B.C."/>
            <person name="Singh A."/>
            <person name="Wilkins M.J."/>
            <person name="Karaoz U."/>
            <person name="Brodie E.L."/>
            <person name="Williams K.H."/>
            <person name="Hubbard S.S."/>
            <person name="Banfield J.F."/>
        </authorList>
    </citation>
    <scope>NUCLEOTIDE SEQUENCE [LARGE SCALE GENOMIC DNA]</scope>
</reference>
<gene>
    <name evidence="2" type="ORF">A3E29_03520</name>
</gene>
<proteinExistence type="predicted"/>
<dbReference type="Proteomes" id="UP000177682">
    <property type="component" value="Unassembled WGS sequence"/>
</dbReference>
<evidence type="ECO:0000313" key="3">
    <source>
        <dbReference type="Proteomes" id="UP000177682"/>
    </source>
</evidence>